<dbReference type="AlphaFoldDB" id="A0A8D5ZMR1"/>
<evidence type="ECO:0000313" key="3">
    <source>
        <dbReference type="Proteomes" id="UP000677436"/>
    </source>
</evidence>
<dbReference type="SUPFAM" id="SSF54593">
    <property type="entry name" value="Glyoxalase/Bleomycin resistance protein/Dihydroxybiphenyl dioxygenase"/>
    <property type="match status" value="1"/>
</dbReference>
<evidence type="ECO:0000259" key="1">
    <source>
        <dbReference type="PROSITE" id="PS51819"/>
    </source>
</evidence>
<dbReference type="InterPro" id="IPR037523">
    <property type="entry name" value="VOC_core"/>
</dbReference>
<reference evidence="2" key="1">
    <citation type="journal article" date="2013" name="Int. J. Syst. Evol. Microbiol.">
        <title>Polycladomyces abyssicola gen. nov., sp. nov., a thermophilic filamentous bacterium isolated from hemipelagic sediment.</title>
        <authorList>
            <person name="Tsubouchi T."/>
            <person name="Shimane Y."/>
            <person name="Mori K."/>
            <person name="Usui K."/>
            <person name="Hiraki T."/>
            <person name="Tame A."/>
            <person name="Uematsu K."/>
            <person name="Maruyama T."/>
            <person name="Hatada Y."/>
        </authorList>
    </citation>
    <scope>NUCLEOTIDE SEQUENCE</scope>
    <source>
        <strain evidence="2">JIR-001</strain>
    </source>
</reference>
<reference evidence="2" key="2">
    <citation type="journal article" date="2021" name="Microbiol. Resour. Announc.">
        <title>Complete Genome Sequence of Polycladomyces abyssicola JIR-001T, Isolated from Hemipelagic Sediment in Deep Seawater.</title>
        <authorList>
            <person name="Tsubouchi T."/>
            <person name="Kaneko Y."/>
        </authorList>
    </citation>
    <scope>NUCLEOTIDE SEQUENCE</scope>
    <source>
        <strain evidence="2">JIR-001</strain>
    </source>
</reference>
<evidence type="ECO:0000313" key="2">
    <source>
        <dbReference type="EMBL" id="BCU81152.1"/>
    </source>
</evidence>
<dbReference type="KEGG" id="pabs:JIR001_09350"/>
<dbReference type="Pfam" id="PF00903">
    <property type="entry name" value="Glyoxalase"/>
    <property type="match status" value="1"/>
</dbReference>
<dbReference type="InterPro" id="IPR029068">
    <property type="entry name" value="Glyas_Bleomycin-R_OHBP_Dase"/>
</dbReference>
<proteinExistence type="predicted"/>
<dbReference type="PANTHER" id="PTHR21366:SF31">
    <property type="entry name" value="METALLOTHIOL TRANSFERASE FOSB"/>
    <property type="match status" value="1"/>
</dbReference>
<keyword evidence="3" id="KW-1185">Reference proteome</keyword>
<protein>
    <submittedName>
        <fullName evidence="2">Fosmidomycin resistance protein</fullName>
    </submittedName>
</protein>
<dbReference type="Proteomes" id="UP000677436">
    <property type="component" value="Chromosome"/>
</dbReference>
<dbReference type="Gene3D" id="3.10.180.10">
    <property type="entry name" value="2,3-Dihydroxybiphenyl 1,2-Dioxygenase, domain 1"/>
    <property type="match status" value="1"/>
</dbReference>
<feature type="domain" description="VOC" evidence="1">
    <location>
        <begin position="9"/>
        <end position="132"/>
    </location>
</feature>
<dbReference type="PROSITE" id="PS51819">
    <property type="entry name" value="VOC"/>
    <property type="match status" value="1"/>
</dbReference>
<organism evidence="2 3">
    <name type="scientific">Polycladomyces abyssicola</name>
    <dbReference type="NCBI Taxonomy" id="1125966"/>
    <lineage>
        <taxon>Bacteria</taxon>
        <taxon>Bacillati</taxon>
        <taxon>Bacillota</taxon>
        <taxon>Bacilli</taxon>
        <taxon>Bacillales</taxon>
        <taxon>Thermoactinomycetaceae</taxon>
        <taxon>Polycladomyces</taxon>
    </lineage>
</organism>
<sequence length="162" mass="18761">MNHWVEPSGIYETHLHVRDLKTSVAFYRDQLGLTLCYTEPKRKLAFFWVGQARQQCLGLWEKPADQIVRSHFAFSVSLRDLEKAPAFLDERGIAYRDFFGNPRGEPTVHSWVPNVSLYFEDPDGHSLEYIALLPEGPRPELGAIPLSRWRELHRQTGEQRGV</sequence>
<dbReference type="InterPro" id="IPR004360">
    <property type="entry name" value="Glyas_Fos-R_dOase_dom"/>
</dbReference>
<dbReference type="CDD" id="cd06587">
    <property type="entry name" value="VOC"/>
    <property type="match status" value="1"/>
</dbReference>
<gene>
    <name evidence="2" type="ORF">JIR001_09350</name>
</gene>
<name>A0A8D5ZMR1_9BACL</name>
<dbReference type="InterPro" id="IPR050383">
    <property type="entry name" value="GlyoxalaseI/FosfomycinResist"/>
</dbReference>
<dbReference type="RefSeq" id="WP_212774427.1">
    <property type="nucleotide sequence ID" value="NZ_AP024601.1"/>
</dbReference>
<dbReference type="PANTHER" id="PTHR21366">
    <property type="entry name" value="GLYOXALASE FAMILY PROTEIN"/>
    <property type="match status" value="1"/>
</dbReference>
<accession>A0A8D5ZMR1</accession>
<dbReference type="EMBL" id="AP024601">
    <property type="protein sequence ID" value="BCU81152.1"/>
    <property type="molecule type" value="Genomic_DNA"/>
</dbReference>